<reference evidence="7" key="1">
    <citation type="submission" date="2025-08" db="UniProtKB">
        <authorList>
            <consortium name="RefSeq"/>
        </authorList>
    </citation>
    <scope>IDENTIFICATION</scope>
    <source>
        <tissue evidence="7">Muscle</tissue>
    </source>
</reference>
<evidence type="ECO:0000256" key="1">
    <source>
        <dbReference type="ARBA" id="ARBA00004370"/>
    </source>
</evidence>
<name>A0ABM1BX30_LIMPO</name>
<evidence type="ECO:0000256" key="4">
    <source>
        <dbReference type="ARBA" id="ARBA00023136"/>
    </source>
</evidence>
<organism evidence="6 7">
    <name type="scientific">Limulus polyphemus</name>
    <name type="common">Atlantic horseshoe crab</name>
    <dbReference type="NCBI Taxonomy" id="6850"/>
    <lineage>
        <taxon>Eukaryota</taxon>
        <taxon>Metazoa</taxon>
        <taxon>Ecdysozoa</taxon>
        <taxon>Arthropoda</taxon>
        <taxon>Chelicerata</taxon>
        <taxon>Merostomata</taxon>
        <taxon>Xiphosura</taxon>
        <taxon>Limulidae</taxon>
        <taxon>Limulus</taxon>
    </lineage>
</organism>
<evidence type="ECO:0000256" key="3">
    <source>
        <dbReference type="ARBA" id="ARBA00022989"/>
    </source>
</evidence>
<sequence length="278" mass="32246">MEIPYVQLHWDYKLVPNTFSLNLDPGLSAMSQALRDLVDTKDWSSYTIVYESYEAMIKLKELLKQDTDKPVKVSVHQLTRGMSYRKLVKDISQQGATNIILDISTRKIKDFLKQAREIGMMTEYHNYLITSLDLHTIDLKEFQRGRTNITGYRLVDPNQQVVDPAWDWVYREGGYRKIFQAKKLWKTRSALAFDAVTLLALSLHNATFYELLHVRSLSCDNPRPWPHGKALLNAMKKVKFQGLSGLVQFDESGRRINFTLDLLELKEDGMKTVSLWNL</sequence>
<keyword evidence="2" id="KW-0812">Transmembrane</keyword>
<accession>A0ABM1BX30</accession>
<gene>
    <name evidence="7" type="primary">LOC106474184</name>
</gene>
<comment type="subcellular location">
    <subcellularLocation>
        <location evidence="1">Membrane</location>
    </subcellularLocation>
</comment>
<dbReference type="Gene3D" id="3.40.50.2300">
    <property type="match status" value="2"/>
</dbReference>
<evidence type="ECO:0000313" key="6">
    <source>
        <dbReference type="Proteomes" id="UP000694941"/>
    </source>
</evidence>
<dbReference type="PANTHER" id="PTHR18966">
    <property type="entry name" value="IONOTROPIC GLUTAMATE RECEPTOR"/>
    <property type="match status" value="1"/>
</dbReference>
<keyword evidence="4" id="KW-0472">Membrane</keyword>
<keyword evidence="6" id="KW-1185">Reference proteome</keyword>
<dbReference type="GeneID" id="106474184"/>
<dbReference type="InterPro" id="IPR001828">
    <property type="entry name" value="ANF_lig-bd_rcpt"/>
</dbReference>
<evidence type="ECO:0000313" key="7">
    <source>
        <dbReference type="RefSeq" id="XP_013790329.2"/>
    </source>
</evidence>
<proteinExistence type="predicted"/>
<keyword evidence="3" id="KW-1133">Transmembrane helix</keyword>
<evidence type="ECO:0000256" key="2">
    <source>
        <dbReference type="ARBA" id="ARBA00022692"/>
    </source>
</evidence>
<dbReference type="InterPro" id="IPR015683">
    <property type="entry name" value="Ionotropic_Glu_rcpt"/>
</dbReference>
<dbReference type="RefSeq" id="XP_013790329.2">
    <property type="nucleotide sequence ID" value="XM_013934875.2"/>
</dbReference>
<feature type="domain" description="Receptor ligand binding region" evidence="5">
    <location>
        <begin position="21"/>
        <end position="267"/>
    </location>
</feature>
<dbReference type="Proteomes" id="UP000694941">
    <property type="component" value="Unplaced"/>
</dbReference>
<evidence type="ECO:0000259" key="5">
    <source>
        <dbReference type="Pfam" id="PF01094"/>
    </source>
</evidence>
<dbReference type="Pfam" id="PF01094">
    <property type="entry name" value="ANF_receptor"/>
    <property type="match status" value="1"/>
</dbReference>
<dbReference type="InterPro" id="IPR028082">
    <property type="entry name" value="Peripla_BP_I"/>
</dbReference>
<dbReference type="SUPFAM" id="SSF53822">
    <property type="entry name" value="Periplasmic binding protein-like I"/>
    <property type="match status" value="1"/>
</dbReference>
<protein>
    <submittedName>
        <fullName evidence="7">Glutamate receptor ionotropic, kainate 1-like</fullName>
    </submittedName>
</protein>